<dbReference type="InterPro" id="IPR035965">
    <property type="entry name" value="PAS-like_dom_sf"/>
</dbReference>
<dbReference type="NCBIfam" id="TIGR00229">
    <property type="entry name" value="sensory_box"/>
    <property type="match status" value="1"/>
</dbReference>
<proteinExistence type="predicted"/>
<feature type="region of interest" description="Disordered" evidence="4">
    <location>
        <begin position="1"/>
        <end position="20"/>
    </location>
</feature>
<evidence type="ECO:0000259" key="7">
    <source>
        <dbReference type="PROSITE" id="PS50113"/>
    </source>
</evidence>
<dbReference type="PROSITE" id="PS50109">
    <property type="entry name" value="HIS_KIN"/>
    <property type="match status" value="1"/>
</dbReference>
<dbReference type="PROSITE" id="PS50113">
    <property type="entry name" value="PAC"/>
    <property type="match status" value="1"/>
</dbReference>
<dbReference type="SUPFAM" id="SSF55785">
    <property type="entry name" value="PYP-like sensor domain (PAS domain)"/>
    <property type="match status" value="1"/>
</dbReference>
<keyword evidence="1" id="KW-0285">Flavoprotein</keyword>
<accession>A0A844ZCB7</accession>
<dbReference type="InterPro" id="IPR005467">
    <property type="entry name" value="His_kinase_dom"/>
</dbReference>
<dbReference type="Gene3D" id="3.30.565.10">
    <property type="entry name" value="Histidine kinase-like ATPase, C-terminal domain"/>
    <property type="match status" value="1"/>
</dbReference>
<evidence type="ECO:0000313" key="8">
    <source>
        <dbReference type="EMBL" id="MXO86201.1"/>
    </source>
</evidence>
<evidence type="ECO:0000256" key="3">
    <source>
        <dbReference type="ARBA" id="ARBA00022991"/>
    </source>
</evidence>
<evidence type="ECO:0000256" key="1">
    <source>
        <dbReference type="ARBA" id="ARBA00022630"/>
    </source>
</evidence>
<keyword evidence="3" id="KW-0157">Chromophore</keyword>
<gene>
    <name evidence="8" type="ORF">GRI38_09185</name>
</gene>
<evidence type="ECO:0000259" key="5">
    <source>
        <dbReference type="PROSITE" id="PS50109"/>
    </source>
</evidence>
<dbReference type="PANTHER" id="PTHR47429:SF2">
    <property type="entry name" value="PROTEIN TWIN LOV 1"/>
    <property type="match status" value="1"/>
</dbReference>
<dbReference type="InterPro" id="IPR011495">
    <property type="entry name" value="Sig_transdc_His_kin_sub2_dim/P"/>
</dbReference>
<dbReference type="SUPFAM" id="SSF55874">
    <property type="entry name" value="ATPase domain of HSP90 chaperone/DNA topoisomerase II/histidine kinase"/>
    <property type="match status" value="1"/>
</dbReference>
<evidence type="ECO:0000259" key="6">
    <source>
        <dbReference type="PROSITE" id="PS50112"/>
    </source>
</evidence>
<dbReference type="InterPro" id="IPR003594">
    <property type="entry name" value="HATPase_dom"/>
</dbReference>
<dbReference type="OrthoDB" id="136506at2"/>
<evidence type="ECO:0000256" key="2">
    <source>
        <dbReference type="ARBA" id="ARBA00022643"/>
    </source>
</evidence>
<dbReference type="InterPro" id="IPR036890">
    <property type="entry name" value="HATPase_C_sf"/>
</dbReference>
<dbReference type="Gene3D" id="3.30.450.20">
    <property type="entry name" value="PAS domain"/>
    <property type="match status" value="1"/>
</dbReference>
<dbReference type="SMART" id="SM00387">
    <property type="entry name" value="HATPase_c"/>
    <property type="match status" value="1"/>
</dbReference>
<comment type="caution">
    <text evidence="8">The sequence shown here is derived from an EMBL/GenBank/DDBJ whole genome shotgun (WGS) entry which is preliminary data.</text>
</comment>
<keyword evidence="2" id="KW-0288">FMN</keyword>
<feature type="domain" description="Histidine kinase" evidence="5">
    <location>
        <begin position="149"/>
        <end position="342"/>
    </location>
</feature>
<dbReference type="RefSeq" id="WP_160682841.1">
    <property type="nucleotide sequence ID" value="NZ_WTYW01000002.1"/>
</dbReference>
<sequence length="344" mass="38343">MRPHYDPDNPPEVPDGISRSSMRDLPFALVITDPNLEDHPIIFVNRSFERITGYTAEMALGRNCRFLQGEETDEAARKRIREAIDAEKEITLDIVNYRANGEKFLNLLMIAPLRDDDGKVTHFLGIQSEHYEQATYAARASQLDAALREMQHRVKNHLAMLLSFIRLEARRSESAHSSFEVLANRVETLSLLYHDLSSGEQDGVTCVKLGAYVSRVCSTLNMLDGQRDVIVNIDAEAIEAKVEAASQIGLLVSELLTNALQHAFPDGERGTVVVRLWQNEDDCICLQVIDDGAGLPEDCNWPEEGNLGARIVRDLAYRLDADLSVDSSEDGTRVKIAIPADALQ</sequence>
<evidence type="ECO:0000256" key="4">
    <source>
        <dbReference type="SAM" id="MobiDB-lite"/>
    </source>
</evidence>
<dbReference type="InterPro" id="IPR000700">
    <property type="entry name" value="PAS-assoc_C"/>
</dbReference>
<dbReference type="InterPro" id="IPR000014">
    <property type="entry name" value="PAS"/>
</dbReference>
<feature type="domain" description="PAS" evidence="6">
    <location>
        <begin position="41"/>
        <end position="87"/>
    </location>
</feature>
<reference evidence="8 9" key="1">
    <citation type="submission" date="2019-12" db="EMBL/GenBank/DDBJ databases">
        <title>Genomic-based taxomic classification of the family Erythrobacteraceae.</title>
        <authorList>
            <person name="Xu L."/>
        </authorList>
    </citation>
    <scope>NUCLEOTIDE SEQUENCE [LARGE SCALE GENOMIC DNA]</scope>
    <source>
        <strain evidence="8 9">MCCC 1A09962</strain>
    </source>
</reference>
<dbReference type="Pfam" id="PF07568">
    <property type="entry name" value="HisKA_2"/>
    <property type="match status" value="1"/>
</dbReference>
<dbReference type="PROSITE" id="PS50112">
    <property type="entry name" value="PAS"/>
    <property type="match status" value="1"/>
</dbReference>
<protein>
    <submittedName>
        <fullName evidence="8">PAS domain-containing protein</fullName>
    </submittedName>
</protein>
<dbReference type="Proteomes" id="UP000433104">
    <property type="component" value="Unassembled WGS sequence"/>
</dbReference>
<dbReference type="EMBL" id="WTYW01000002">
    <property type="protein sequence ID" value="MXO86201.1"/>
    <property type="molecule type" value="Genomic_DNA"/>
</dbReference>
<keyword evidence="9" id="KW-1185">Reference proteome</keyword>
<organism evidence="8 9">
    <name type="scientific">Parapontixanthobacter aurantiacus</name>
    <dbReference type="NCBI Taxonomy" id="1463599"/>
    <lineage>
        <taxon>Bacteria</taxon>
        <taxon>Pseudomonadati</taxon>
        <taxon>Pseudomonadota</taxon>
        <taxon>Alphaproteobacteria</taxon>
        <taxon>Sphingomonadales</taxon>
        <taxon>Erythrobacteraceae</taxon>
        <taxon>Parapontixanthobacter</taxon>
    </lineage>
</organism>
<dbReference type="Pfam" id="PF13426">
    <property type="entry name" value="PAS_9"/>
    <property type="match status" value="1"/>
</dbReference>
<dbReference type="SMART" id="SM00086">
    <property type="entry name" value="PAC"/>
    <property type="match status" value="1"/>
</dbReference>
<dbReference type="CDD" id="cd00130">
    <property type="entry name" value="PAS"/>
    <property type="match status" value="1"/>
</dbReference>
<evidence type="ECO:0000313" key="9">
    <source>
        <dbReference type="Proteomes" id="UP000433104"/>
    </source>
</evidence>
<feature type="domain" description="PAC" evidence="7">
    <location>
        <begin position="88"/>
        <end position="142"/>
    </location>
</feature>
<name>A0A844ZCB7_9SPHN</name>
<dbReference type="PANTHER" id="PTHR47429">
    <property type="entry name" value="PROTEIN TWIN LOV 1"/>
    <property type="match status" value="1"/>
</dbReference>
<dbReference type="Pfam" id="PF02518">
    <property type="entry name" value="HATPase_c"/>
    <property type="match status" value="1"/>
</dbReference>
<dbReference type="InterPro" id="IPR001610">
    <property type="entry name" value="PAC"/>
</dbReference>
<dbReference type="AlphaFoldDB" id="A0A844ZCB7"/>